<dbReference type="Pfam" id="PF02518">
    <property type="entry name" value="HATPase_c"/>
    <property type="match status" value="1"/>
</dbReference>
<dbReference type="Proteomes" id="UP001589858">
    <property type="component" value="Unassembled WGS sequence"/>
</dbReference>
<evidence type="ECO:0000313" key="4">
    <source>
        <dbReference type="EMBL" id="MFC0684351.1"/>
    </source>
</evidence>
<dbReference type="InterPro" id="IPR003594">
    <property type="entry name" value="HATPase_dom"/>
</dbReference>
<reference evidence="4 5" key="1">
    <citation type="submission" date="2024-09" db="EMBL/GenBank/DDBJ databases">
        <authorList>
            <person name="Sun Q."/>
            <person name="Mori K."/>
        </authorList>
    </citation>
    <scope>NUCLEOTIDE SEQUENCE [LARGE SCALE GENOMIC DNA]</scope>
    <source>
        <strain evidence="4 5">CICC 11035S</strain>
    </source>
</reference>
<keyword evidence="4" id="KW-0808">Transferase</keyword>
<name>A0ABV6S541_9SPHN</name>
<dbReference type="PANTHER" id="PTHR34220">
    <property type="entry name" value="SENSOR HISTIDINE KINASE YPDA"/>
    <property type="match status" value="1"/>
</dbReference>
<dbReference type="InterPro" id="IPR050640">
    <property type="entry name" value="Bact_2-comp_sensor_kinase"/>
</dbReference>
<feature type="region of interest" description="Disordered" evidence="1">
    <location>
        <begin position="140"/>
        <end position="175"/>
    </location>
</feature>
<dbReference type="Gene3D" id="3.30.565.10">
    <property type="entry name" value="Histidine kinase-like ATPase, C-terminal domain"/>
    <property type="match status" value="1"/>
</dbReference>
<evidence type="ECO:0000256" key="1">
    <source>
        <dbReference type="SAM" id="MobiDB-lite"/>
    </source>
</evidence>
<proteinExistence type="predicted"/>
<dbReference type="InterPro" id="IPR036890">
    <property type="entry name" value="HATPase_C_sf"/>
</dbReference>
<keyword evidence="2" id="KW-0472">Membrane</keyword>
<protein>
    <submittedName>
        <fullName evidence="4">Sensor histidine kinase</fullName>
        <ecNumber evidence="4">2.7.13.3</ecNumber>
    </submittedName>
</protein>
<sequence length="446" mass="48560">MSDVANQPRVPARVVLLSLAALWACYFLVATLRGAIMGYEFVWAIFSRRLTICILSMLVMAAVWPLLQMLERKSGGVRLAIVLIGALPLAFLLSVINETVFSDIEMSPAYGSEEEAEAVKSGNVRISRDDAGNILLDLPTPVTQPAPRLPGTPTDDASAPAAPVPPEPTTTSDNKAHSITIHTNKTLGEEYGRWATVTDYAFTRYFLVLAWAALYFALAKAEEARVAERREGEHRRAAAAAELRSLRYQVNPHFLFNTLNSLSALVMTGKQDDAETMIQTLSTFYRRTLSGDPTSDLKLVDEIELQKLYFDIEAVRFPNRLVTTIDIDDAVSDAMVPGMILQPLVENSVKYAVAATQRPVTIAIRAQAEGETLVISVSDDGPGGKVKGVQGFGIGLGNVRDRLRARYGNAAQITFGRREEGGFATVLHLPLNYGSPSAGPLEHSRG</sequence>
<dbReference type="EC" id="2.7.13.3" evidence="4"/>
<feature type="transmembrane region" description="Helical" evidence="2">
    <location>
        <begin position="41"/>
        <end position="67"/>
    </location>
</feature>
<comment type="caution">
    <text evidence="4">The sequence shown here is derived from an EMBL/GenBank/DDBJ whole genome shotgun (WGS) entry which is preliminary data.</text>
</comment>
<evidence type="ECO:0000259" key="3">
    <source>
        <dbReference type="PROSITE" id="PS50109"/>
    </source>
</evidence>
<evidence type="ECO:0000313" key="5">
    <source>
        <dbReference type="Proteomes" id="UP001589858"/>
    </source>
</evidence>
<dbReference type="Pfam" id="PF06580">
    <property type="entry name" value="His_kinase"/>
    <property type="match status" value="1"/>
</dbReference>
<dbReference type="EMBL" id="JBHLTM010000027">
    <property type="protein sequence ID" value="MFC0684351.1"/>
    <property type="molecule type" value="Genomic_DNA"/>
</dbReference>
<dbReference type="SUPFAM" id="SSF55874">
    <property type="entry name" value="ATPase domain of HSP90 chaperone/DNA topoisomerase II/histidine kinase"/>
    <property type="match status" value="1"/>
</dbReference>
<feature type="transmembrane region" description="Helical" evidence="2">
    <location>
        <begin position="12"/>
        <end position="29"/>
    </location>
</feature>
<dbReference type="GO" id="GO:0004673">
    <property type="term" value="F:protein histidine kinase activity"/>
    <property type="evidence" value="ECO:0007669"/>
    <property type="project" value="UniProtKB-EC"/>
</dbReference>
<gene>
    <name evidence="4" type="ORF">ACFFF8_07070</name>
</gene>
<organism evidence="4 5">
    <name type="scientific">Novosphingobium clariflavum</name>
    <dbReference type="NCBI Taxonomy" id="2029884"/>
    <lineage>
        <taxon>Bacteria</taxon>
        <taxon>Pseudomonadati</taxon>
        <taxon>Pseudomonadota</taxon>
        <taxon>Alphaproteobacteria</taxon>
        <taxon>Sphingomonadales</taxon>
        <taxon>Sphingomonadaceae</taxon>
        <taxon>Novosphingobium</taxon>
    </lineage>
</organism>
<dbReference type="InterPro" id="IPR010559">
    <property type="entry name" value="Sig_transdc_His_kin_internal"/>
</dbReference>
<accession>A0ABV6S541</accession>
<dbReference type="PROSITE" id="PS50109">
    <property type="entry name" value="HIS_KIN"/>
    <property type="match status" value="1"/>
</dbReference>
<dbReference type="InterPro" id="IPR005467">
    <property type="entry name" value="His_kinase_dom"/>
</dbReference>
<dbReference type="RefSeq" id="WP_267219592.1">
    <property type="nucleotide sequence ID" value="NZ_JAPCWC010000004.1"/>
</dbReference>
<feature type="domain" description="Histidine kinase" evidence="3">
    <location>
        <begin position="340"/>
        <end position="433"/>
    </location>
</feature>
<keyword evidence="2" id="KW-0812">Transmembrane</keyword>
<dbReference type="PANTHER" id="PTHR34220:SF7">
    <property type="entry name" value="SENSOR HISTIDINE KINASE YPDA"/>
    <property type="match status" value="1"/>
</dbReference>
<keyword evidence="2" id="KW-1133">Transmembrane helix</keyword>
<keyword evidence="4" id="KW-0418">Kinase</keyword>
<feature type="compositionally biased region" description="Low complexity" evidence="1">
    <location>
        <begin position="151"/>
        <end position="161"/>
    </location>
</feature>
<evidence type="ECO:0000256" key="2">
    <source>
        <dbReference type="SAM" id="Phobius"/>
    </source>
</evidence>
<keyword evidence="5" id="KW-1185">Reference proteome</keyword>
<feature type="transmembrane region" description="Helical" evidence="2">
    <location>
        <begin position="79"/>
        <end position="96"/>
    </location>
</feature>